<reference evidence="2 3" key="1">
    <citation type="journal article" date="2013" name="Curr. Biol.">
        <title>The Genome of the Foraminiferan Reticulomyxa filosa.</title>
        <authorList>
            <person name="Glockner G."/>
            <person name="Hulsmann N."/>
            <person name="Schleicher M."/>
            <person name="Noegel A.A."/>
            <person name="Eichinger L."/>
            <person name="Gallinger C."/>
            <person name="Pawlowski J."/>
            <person name="Sierra R."/>
            <person name="Euteneuer U."/>
            <person name="Pillet L."/>
            <person name="Moustafa A."/>
            <person name="Platzer M."/>
            <person name="Groth M."/>
            <person name="Szafranski K."/>
            <person name="Schliwa M."/>
        </authorList>
    </citation>
    <scope>NUCLEOTIDE SEQUENCE [LARGE SCALE GENOMIC DNA]</scope>
</reference>
<dbReference type="PANTHER" id="PTHR42877:SF4">
    <property type="entry name" value="FAD_NAD(P)-BINDING DOMAIN-CONTAINING PROTEIN-RELATED"/>
    <property type="match status" value="1"/>
</dbReference>
<dbReference type="OrthoDB" id="10037336at2759"/>
<name>X6M5I7_RETFI</name>
<feature type="non-terminal residue" evidence="2">
    <location>
        <position position="1"/>
    </location>
</feature>
<dbReference type="Proteomes" id="UP000023152">
    <property type="component" value="Unassembled WGS sequence"/>
</dbReference>
<dbReference type="Gene3D" id="3.50.50.60">
    <property type="entry name" value="FAD/NAD(P)-binding domain"/>
    <property type="match status" value="1"/>
</dbReference>
<comment type="caution">
    <text evidence="2">The sequence shown here is derived from an EMBL/GenBank/DDBJ whole genome shotgun (WGS) entry which is preliminary data.</text>
</comment>
<evidence type="ECO:0000256" key="1">
    <source>
        <dbReference type="ARBA" id="ARBA00010139"/>
    </source>
</evidence>
<comment type="similarity">
    <text evidence="1">Belongs to the FAD-binding monooxygenase family.</text>
</comment>
<accession>X6M5I7</accession>
<protein>
    <submittedName>
        <fullName evidence="2">Alpha/beta hydrolase fold-3 domain protein</fullName>
    </submittedName>
</protein>
<dbReference type="GO" id="GO:0016787">
    <property type="term" value="F:hydrolase activity"/>
    <property type="evidence" value="ECO:0007669"/>
    <property type="project" value="UniProtKB-KW"/>
</dbReference>
<sequence>RSISHLFIRGDKTISKTERLIRDWNPWINWTNRYVLYWTLELLWPLLLDSDEDRLGHRLTLYKYVQHPKERFLSSLKSKEKRDKVIKYTDVPFKVGCKRAMFSDDWYPTIAMDHVHVITDPIEKFTKGGIKHQGSQEEIPLGIFFFFFSYSRNINNIHCIHIHTYKFMLYLKDGIILATGFHSNLFLSSVDIFGKNGVNLKEMWRGDDPRAYYGIVTHGFPNLFIVYGPNTNIGHHSVIFMAECQVDYIINCIEKLIMEGPHIKSMDVKLKVQDQFNEHLHAQLRQSVWNTGCSSWYKNEAGNIVNNCLGVLRHIGGKQEL</sequence>
<evidence type="ECO:0000313" key="2">
    <source>
        <dbReference type="EMBL" id="ETO09189.1"/>
    </source>
</evidence>
<gene>
    <name evidence="2" type="ORF">RFI_28200</name>
</gene>
<dbReference type="AlphaFoldDB" id="X6M5I7"/>
<dbReference type="SUPFAM" id="SSF51905">
    <property type="entry name" value="FAD/NAD(P)-binding domain"/>
    <property type="match status" value="1"/>
</dbReference>
<evidence type="ECO:0000313" key="3">
    <source>
        <dbReference type="Proteomes" id="UP000023152"/>
    </source>
</evidence>
<dbReference type="InterPro" id="IPR036188">
    <property type="entry name" value="FAD/NAD-bd_sf"/>
</dbReference>
<keyword evidence="3" id="KW-1185">Reference proteome</keyword>
<dbReference type="InterPro" id="IPR051209">
    <property type="entry name" value="FAD-bind_Monooxygenase_sf"/>
</dbReference>
<keyword evidence="2" id="KW-0378">Hydrolase</keyword>
<organism evidence="2 3">
    <name type="scientific">Reticulomyxa filosa</name>
    <dbReference type="NCBI Taxonomy" id="46433"/>
    <lineage>
        <taxon>Eukaryota</taxon>
        <taxon>Sar</taxon>
        <taxon>Rhizaria</taxon>
        <taxon>Retaria</taxon>
        <taxon>Foraminifera</taxon>
        <taxon>Monothalamids</taxon>
        <taxon>Reticulomyxidae</taxon>
        <taxon>Reticulomyxa</taxon>
    </lineage>
</organism>
<dbReference type="EMBL" id="ASPP01024273">
    <property type="protein sequence ID" value="ETO09189.1"/>
    <property type="molecule type" value="Genomic_DNA"/>
</dbReference>
<dbReference type="PANTHER" id="PTHR42877">
    <property type="entry name" value="L-ORNITHINE N(5)-MONOOXYGENASE-RELATED"/>
    <property type="match status" value="1"/>
</dbReference>
<proteinExistence type="inferred from homology"/>